<evidence type="ECO:0000313" key="1">
    <source>
        <dbReference type="EMBL" id="QHT24750.1"/>
    </source>
</evidence>
<name>A0A6C0E851_9ZZZZ</name>
<dbReference type="AlphaFoldDB" id="A0A6C0E851"/>
<protein>
    <submittedName>
        <fullName evidence="1">Uncharacterized protein</fullName>
    </submittedName>
</protein>
<reference evidence="1" key="1">
    <citation type="journal article" date="2020" name="Nature">
        <title>Giant virus diversity and host interactions through global metagenomics.</title>
        <authorList>
            <person name="Schulz F."/>
            <person name="Roux S."/>
            <person name="Paez-Espino D."/>
            <person name="Jungbluth S."/>
            <person name="Walsh D.A."/>
            <person name="Denef V.J."/>
            <person name="McMahon K.D."/>
            <person name="Konstantinidis K.T."/>
            <person name="Eloe-Fadrosh E.A."/>
            <person name="Kyrpides N.C."/>
            <person name="Woyke T."/>
        </authorList>
    </citation>
    <scope>NUCLEOTIDE SEQUENCE</scope>
    <source>
        <strain evidence="1">GVMAG-M-3300023179-150</strain>
    </source>
</reference>
<sequence length="221" mass="26019">MMELENICDSYKIAVEIDPINKNIKLLTLDELDYFIEKKFEEFKININYNVKQVYFEEKNVINSANNYYNILKKTSEVSDEFKQIAYELYSKYHNENPDSQAFEGIDFSSFENFVKTSSSYGNFTLNDIENVFIFLSKKYVNIAYILLTGILNKITNKYFENDVSIQLANYKISTPKILELAVTKNSSFKFMRPFDRVISSVSCIVSQNLFFQWCKILLNY</sequence>
<accession>A0A6C0E851</accession>
<proteinExistence type="predicted"/>
<dbReference type="EMBL" id="MN739748">
    <property type="protein sequence ID" value="QHT24750.1"/>
    <property type="molecule type" value="Genomic_DNA"/>
</dbReference>
<organism evidence="1">
    <name type="scientific">viral metagenome</name>
    <dbReference type="NCBI Taxonomy" id="1070528"/>
    <lineage>
        <taxon>unclassified sequences</taxon>
        <taxon>metagenomes</taxon>
        <taxon>organismal metagenomes</taxon>
    </lineage>
</organism>